<keyword evidence="3 4" id="KW-0539">Nucleus</keyword>
<comment type="subcellular location">
    <subcellularLocation>
        <location evidence="1">Nucleus</location>
    </subcellularLocation>
</comment>
<evidence type="ECO:0000313" key="8">
    <source>
        <dbReference type="Proteomes" id="UP001281761"/>
    </source>
</evidence>
<dbReference type="Gene3D" id="1.10.30.10">
    <property type="entry name" value="High mobility group box domain"/>
    <property type="match status" value="2"/>
</dbReference>
<proteinExistence type="predicted"/>
<feature type="compositionally biased region" description="Basic and acidic residues" evidence="5">
    <location>
        <begin position="314"/>
        <end position="348"/>
    </location>
</feature>
<dbReference type="PROSITE" id="PS50118">
    <property type="entry name" value="HMG_BOX_2"/>
    <property type="match status" value="1"/>
</dbReference>
<feature type="DNA-binding region" description="HMG box" evidence="4">
    <location>
        <begin position="263"/>
        <end position="336"/>
    </location>
</feature>
<accession>A0ABQ9YG35</accession>
<dbReference type="InterPro" id="IPR009071">
    <property type="entry name" value="HMG_box_dom"/>
</dbReference>
<dbReference type="PANTHER" id="PTHR48112">
    <property type="entry name" value="HIGH MOBILITY GROUP PROTEIN DSP1"/>
    <property type="match status" value="1"/>
</dbReference>
<reference evidence="7 8" key="1">
    <citation type="journal article" date="2022" name="bioRxiv">
        <title>Genomics of Preaxostyla Flagellates Illuminates Evolutionary Transitions and the Path Towards Mitochondrial Loss.</title>
        <authorList>
            <person name="Novak L.V.F."/>
            <person name="Treitli S.C."/>
            <person name="Pyrih J."/>
            <person name="Halakuc P."/>
            <person name="Pipaliya S.V."/>
            <person name="Vacek V."/>
            <person name="Brzon O."/>
            <person name="Soukal P."/>
            <person name="Eme L."/>
            <person name="Dacks J.B."/>
            <person name="Karnkowska A."/>
            <person name="Elias M."/>
            <person name="Hampl V."/>
        </authorList>
    </citation>
    <scope>NUCLEOTIDE SEQUENCE [LARGE SCALE GENOMIC DNA]</scope>
    <source>
        <strain evidence="7">NAU3</strain>
        <tissue evidence="7">Gut</tissue>
    </source>
</reference>
<evidence type="ECO:0000256" key="4">
    <source>
        <dbReference type="PROSITE-ProRule" id="PRU00267"/>
    </source>
</evidence>
<name>A0ABQ9YG35_9EUKA</name>
<dbReference type="PANTHER" id="PTHR48112:SF32">
    <property type="entry name" value="HIGH MOBILITY GROUP PROTEIN B3"/>
    <property type="match status" value="1"/>
</dbReference>
<evidence type="ECO:0000256" key="1">
    <source>
        <dbReference type="ARBA" id="ARBA00004123"/>
    </source>
</evidence>
<comment type="caution">
    <text evidence="7">The sequence shown here is derived from an EMBL/GenBank/DDBJ whole genome shotgun (WGS) entry which is preliminary data.</text>
</comment>
<evidence type="ECO:0000256" key="3">
    <source>
        <dbReference type="ARBA" id="ARBA00023242"/>
    </source>
</evidence>
<dbReference type="InterPro" id="IPR050342">
    <property type="entry name" value="HMGB"/>
</dbReference>
<feature type="region of interest" description="Disordered" evidence="5">
    <location>
        <begin position="312"/>
        <end position="348"/>
    </location>
</feature>
<dbReference type="EMBL" id="JARBJD010000010">
    <property type="protein sequence ID" value="KAK2962663.1"/>
    <property type="molecule type" value="Genomic_DNA"/>
</dbReference>
<keyword evidence="2 4" id="KW-0238">DNA-binding</keyword>
<dbReference type="Pfam" id="PF00505">
    <property type="entry name" value="HMG_box"/>
    <property type="match status" value="1"/>
</dbReference>
<evidence type="ECO:0000256" key="5">
    <source>
        <dbReference type="SAM" id="MobiDB-lite"/>
    </source>
</evidence>
<feature type="compositionally biased region" description="Polar residues" evidence="5">
    <location>
        <begin position="216"/>
        <end position="241"/>
    </location>
</feature>
<sequence>MTAPPGIALKDIPHLSDAIQSDDNAFDVWLITSLLIGHTMPLKSAQNFLLDWNGITQLIDEALIATKMEELHEYSVRQLNQFFRLKNPGTIIEQRQRIFAFLQSPQKSMIDIEDEAPIEKPVFARRPKSQIVQPRKIHAFYLQANRRQIKQELTESLGRVPTLGEIQHEGVLRLKTLSEEEKKPFRDLVAQDLLRYQNELIRGEALSKVKAKATSDDSVSVQALSSDSTGSDRPQKASSTKQKTHSKDDTSKKHRRTTNKIPVKAPLSAYNFFFQREHPKCRILIREETKTEPPTHAVTRMVADKWLKLTPEQRAPDEERAAKDKERFAKELEAWETKQREQEKEKEG</sequence>
<dbReference type="SMART" id="SM00398">
    <property type="entry name" value="HMG"/>
    <property type="match status" value="2"/>
</dbReference>
<dbReference type="InterPro" id="IPR036910">
    <property type="entry name" value="HMG_box_dom_sf"/>
</dbReference>
<protein>
    <recommendedName>
        <fullName evidence="6">HMG box domain-containing protein</fullName>
    </recommendedName>
</protein>
<organism evidence="7 8">
    <name type="scientific">Blattamonas nauphoetae</name>
    <dbReference type="NCBI Taxonomy" id="2049346"/>
    <lineage>
        <taxon>Eukaryota</taxon>
        <taxon>Metamonada</taxon>
        <taxon>Preaxostyla</taxon>
        <taxon>Oxymonadida</taxon>
        <taxon>Blattamonas</taxon>
    </lineage>
</organism>
<feature type="domain" description="HMG box" evidence="6">
    <location>
        <begin position="263"/>
        <end position="336"/>
    </location>
</feature>
<dbReference type="Proteomes" id="UP001281761">
    <property type="component" value="Unassembled WGS sequence"/>
</dbReference>
<keyword evidence="8" id="KW-1185">Reference proteome</keyword>
<evidence type="ECO:0000256" key="2">
    <source>
        <dbReference type="ARBA" id="ARBA00023125"/>
    </source>
</evidence>
<evidence type="ECO:0000259" key="6">
    <source>
        <dbReference type="PROSITE" id="PS50118"/>
    </source>
</evidence>
<gene>
    <name evidence="7" type="ORF">BLNAU_2496</name>
</gene>
<dbReference type="SUPFAM" id="SSF47095">
    <property type="entry name" value="HMG-box"/>
    <property type="match status" value="2"/>
</dbReference>
<evidence type="ECO:0000313" key="7">
    <source>
        <dbReference type="EMBL" id="KAK2962663.1"/>
    </source>
</evidence>
<feature type="region of interest" description="Disordered" evidence="5">
    <location>
        <begin position="216"/>
        <end position="262"/>
    </location>
</feature>